<dbReference type="PANTHER" id="PTHR23227:SF67">
    <property type="entry name" value="CRANIOFACIAL DEVELOPMENT PROTEIN 2-LIKE"/>
    <property type="match status" value="1"/>
</dbReference>
<dbReference type="PANTHER" id="PTHR23227">
    <property type="entry name" value="BUCENTAUR RELATED"/>
    <property type="match status" value="1"/>
</dbReference>
<feature type="coiled-coil region" evidence="1">
    <location>
        <begin position="304"/>
        <end position="335"/>
    </location>
</feature>
<evidence type="ECO:0000313" key="3">
    <source>
        <dbReference type="Proteomes" id="UP000007819"/>
    </source>
</evidence>
<reference evidence="3" key="1">
    <citation type="submission" date="2010-06" db="EMBL/GenBank/DDBJ databases">
        <authorList>
            <person name="Jiang H."/>
            <person name="Abraham K."/>
            <person name="Ali S."/>
            <person name="Alsbrooks S.L."/>
            <person name="Anim B.N."/>
            <person name="Anosike U.S."/>
            <person name="Attaway T."/>
            <person name="Bandaranaike D.P."/>
            <person name="Battles P.K."/>
            <person name="Bell S.N."/>
            <person name="Bell A.V."/>
            <person name="Beltran B."/>
            <person name="Bickham C."/>
            <person name="Bustamante Y."/>
            <person name="Caleb T."/>
            <person name="Canada A."/>
            <person name="Cardenas V."/>
            <person name="Carter K."/>
            <person name="Chacko J."/>
            <person name="Chandrabose M.N."/>
            <person name="Chavez D."/>
            <person name="Chavez A."/>
            <person name="Chen L."/>
            <person name="Chu H.-S."/>
            <person name="Claassen K.J."/>
            <person name="Cockrell R."/>
            <person name="Collins M."/>
            <person name="Cooper J.A."/>
            <person name="Cree A."/>
            <person name="Curry S.M."/>
            <person name="Da Y."/>
            <person name="Dao M.D."/>
            <person name="Das B."/>
            <person name="Davila M.-L."/>
            <person name="Davy-Carroll L."/>
            <person name="Denson S."/>
            <person name="Dinh H."/>
            <person name="Ebong V.E."/>
            <person name="Edwards J.R."/>
            <person name="Egan A."/>
            <person name="El-Daye J."/>
            <person name="Escobedo L."/>
            <person name="Fernandez S."/>
            <person name="Fernando P.R."/>
            <person name="Flagg N."/>
            <person name="Forbes L.D."/>
            <person name="Fowler R.G."/>
            <person name="Fu Q."/>
            <person name="Gabisi R.A."/>
            <person name="Ganer J."/>
            <person name="Garbino Pronczuk A."/>
            <person name="Garcia R.M."/>
            <person name="Garner T."/>
            <person name="Garrett T.E."/>
            <person name="Gonzalez D.A."/>
            <person name="Hamid H."/>
            <person name="Hawkins E.S."/>
            <person name="Hirani K."/>
            <person name="Hogues M.E."/>
            <person name="Hollins B."/>
            <person name="Hsiao C.-H."/>
            <person name="Jabil R."/>
            <person name="James M.L."/>
            <person name="Jhangiani S.N."/>
            <person name="Johnson B."/>
            <person name="Johnson Q."/>
            <person name="Joshi V."/>
            <person name="Kalu J.B."/>
            <person name="Kam C."/>
            <person name="Kashfia A."/>
            <person name="Keebler J."/>
            <person name="Kisamo H."/>
            <person name="Kovar C.L."/>
            <person name="Lago L.A."/>
            <person name="Lai C.-Y."/>
            <person name="Laidlaw J."/>
            <person name="Lara F."/>
            <person name="Le T.-K."/>
            <person name="Lee S.L."/>
            <person name="Legall F.H."/>
            <person name="Lemon S.J."/>
            <person name="Lewis L.R."/>
            <person name="Li B."/>
            <person name="Liu Y."/>
            <person name="Liu Y.-S."/>
            <person name="Lopez J."/>
            <person name="Lozado R.J."/>
            <person name="Lu J."/>
            <person name="Madu R.C."/>
            <person name="Maheshwari M."/>
            <person name="Maheshwari R."/>
            <person name="Malloy K."/>
            <person name="Martinez E."/>
            <person name="Mathew T."/>
            <person name="Mercado I.C."/>
            <person name="Mercado C."/>
            <person name="Meyer B."/>
            <person name="Montgomery K."/>
            <person name="Morgan M.B."/>
            <person name="Munidasa M."/>
            <person name="Nazareth L.V."/>
            <person name="Nelson J."/>
            <person name="Ng B.M."/>
            <person name="Nguyen N.B."/>
            <person name="Nguyen P.Q."/>
            <person name="Nguyen T."/>
            <person name="Obregon M."/>
            <person name="Okwuonu G.O."/>
            <person name="Onwere C.G."/>
            <person name="Orozco G."/>
            <person name="Parra A."/>
            <person name="Patel S."/>
            <person name="Patil S."/>
            <person name="Perez A."/>
            <person name="Perez Y."/>
            <person name="Pham C."/>
            <person name="Primus E.L."/>
            <person name="Pu L.-L."/>
            <person name="Puazo M."/>
            <person name="Qin X."/>
            <person name="Quiroz J.B."/>
            <person name="Reese J."/>
            <person name="Richards S."/>
            <person name="Rives C.M."/>
            <person name="Robberts R."/>
            <person name="Ruiz S.J."/>
            <person name="Ruiz M.J."/>
            <person name="Santibanez J."/>
            <person name="Schneider B.W."/>
            <person name="Sisson I."/>
            <person name="Smith M."/>
            <person name="Sodergren E."/>
            <person name="Song X.-Z."/>
            <person name="Song B.B."/>
            <person name="Summersgill H."/>
            <person name="Thelus R."/>
            <person name="Thornton R.D."/>
            <person name="Trejos Z.Y."/>
            <person name="Usmani K."/>
            <person name="Vattathil S."/>
            <person name="Villasana D."/>
            <person name="Walker D.L."/>
            <person name="Wang S."/>
            <person name="Wang K."/>
            <person name="White C.S."/>
            <person name="Williams A.C."/>
            <person name="Williamson J."/>
            <person name="Wilson K."/>
            <person name="Woghiren I.O."/>
            <person name="Woodworth J.R."/>
            <person name="Worley K.C."/>
            <person name="Wright R.A."/>
            <person name="Wu W."/>
            <person name="Young L."/>
            <person name="Zhang L."/>
            <person name="Zhang J."/>
            <person name="Zhu Y."/>
            <person name="Muzny D.M."/>
            <person name="Weinstock G."/>
            <person name="Gibbs R.A."/>
        </authorList>
    </citation>
    <scope>NUCLEOTIDE SEQUENCE [LARGE SCALE GENOMIC DNA]</scope>
    <source>
        <strain evidence="3">LSR1</strain>
    </source>
</reference>
<name>A0A8R2NJ68_ACYPI</name>
<dbReference type="CDD" id="cd09076">
    <property type="entry name" value="L1-EN"/>
    <property type="match status" value="1"/>
</dbReference>
<dbReference type="InterPro" id="IPR027124">
    <property type="entry name" value="Swc5/CFDP1/2"/>
</dbReference>
<dbReference type="OrthoDB" id="6621896at2759"/>
<dbReference type="RefSeq" id="XP_029340938.1">
    <property type="nucleotide sequence ID" value="XM_029485078.1"/>
</dbReference>
<evidence type="ECO:0000256" key="1">
    <source>
        <dbReference type="SAM" id="Coils"/>
    </source>
</evidence>
<dbReference type="KEGG" id="api:115033090"/>
<proteinExistence type="predicted"/>
<evidence type="ECO:0000313" key="2">
    <source>
        <dbReference type="EnsemblMetazoa" id="XP_029340938.1"/>
    </source>
</evidence>
<organism evidence="2 3">
    <name type="scientific">Acyrthosiphon pisum</name>
    <name type="common">Pea aphid</name>
    <dbReference type="NCBI Taxonomy" id="7029"/>
    <lineage>
        <taxon>Eukaryota</taxon>
        <taxon>Metazoa</taxon>
        <taxon>Ecdysozoa</taxon>
        <taxon>Arthropoda</taxon>
        <taxon>Hexapoda</taxon>
        <taxon>Insecta</taxon>
        <taxon>Pterygota</taxon>
        <taxon>Neoptera</taxon>
        <taxon>Paraneoptera</taxon>
        <taxon>Hemiptera</taxon>
        <taxon>Sternorrhyncha</taxon>
        <taxon>Aphidomorpha</taxon>
        <taxon>Aphidoidea</taxon>
        <taxon>Aphididae</taxon>
        <taxon>Macrosiphini</taxon>
        <taxon>Acyrthosiphon</taxon>
    </lineage>
</organism>
<evidence type="ECO:0008006" key="4">
    <source>
        <dbReference type="Google" id="ProtNLM"/>
    </source>
</evidence>
<sequence length="403" mass="47814">MKINDYIVYYKGTDYGHHFGTGFAVHKNYESCVREFNPISERICMIRLRTKPKDICLINIHATTENSDGVDKNEFYEEITRIYDRVPESVIKIVLGDANAKIGKELMFVPTIGLESVHEESNDNGQRIISFAASRSLVVSSTTFPHKEIHKYTWKSPDRRTMNQIDHVLIAKRYRSSITDVRSYRGADCDTDHFLVICKFRLKLQRASRYFQKALKFNIEELKDEEKRQKYITEITGKLNERQGNERKVNWSTIKKTILEAAHSTLGEPKKRENKWFNSDCRKAVKKRSEARQRYLQLKTPLSEEKYEEERRACKRVMQREKRNYMNELLRETEQDRSQGKIRNFFVKIKKYKQFNPNLKAVKDIDDNILIDPIEKVTRWKNYFEELLNSELPVRPVPAWHRS</sequence>
<dbReference type="Proteomes" id="UP000007819">
    <property type="component" value="Chromosome X"/>
</dbReference>
<dbReference type="InterPro" id="IPR036691">
    <property type="entry name" value="Endo/exonu/phosph_ase_sf"/>
</dbReference>
<accession>A0A8R2NJ68</accession>
<keyword evidence="3" id="KW-1185">Reference proteome</keyword>
<dbReference type="AlphaFoldDB" id="A0A8R2NJ68"/>
<dbReference type="EnsemblMetazoa" id="XM_029485078.1">
    <property type="protein sequence ID" value="XP_029340938.1"/>
    <property type="gene ID" value="LOC115033090"/>
</dbReference>
<reference evidence="2" key="2">
    <citation type="submission" date="2022-06" db="UniProtKB">
        <authorList>
            <consortium name="EnsemblMetazoa"/>
        </authorList>
    </citation>
    <scope>IDENTIFICATION</scope>
</reference>
<keyword evidence="1" id="KW-0175">Coiled coil</keyword>
<dbReference type="GeneID" id="115033090"/>
<dbReference type="SUPFAM" id="SSF56219">
    <property type="entry name" value="DNase I-like"/>
    <property type="match status" value="1"/>
</dbReference>
<protein>
    <recommendedName>
        <fullName evidence="4">Craniofacial development protein 2-like</fullName>
    </recommendedName>
</protein>
<dbReference type="Gene3D" id="3.60.10.10">
    <property type="entry name" value="Endonuclease/exonuclease/phosphatase"/>
    <property type="match status" value="1"/>
</dbReference>